<accession>A0A3G8ZKV1</accession>
<name>A0A3G8ZKV1_9ACTN</name>
<evidence type="ECO:0000313" key="2">
    <source>
        <dbReference type="EMBL" id="AZI57873.1"/>
    </source>
</evidence>
<dbReference type="EMBL" id="CP034170">
    <property type="protein sequence ID" value="AZI57873.1"/>
    <property type="molecule type" value="Genomic_DNA"/>
</dbReference>
<gene>
    <name evidence="2" type="ORF">EH165_06625</name>
</gene>
<dbReference type="RefSeq" id="WP_124798682.1">
    <property type="nucleotide sequence ID" value="NZ_CP034170.1"/>
</dbReference>
<evidence type="ECO:0000256" key="1">
    <source>
        <dbReference type="SAM" id="MobiDB-lite"/>
    </source>
</evidence>
<evidence type="ECO:0000313" key="3">
    <source>
        <dbReference type="Proteomes" id="UP000268084"/>
    </source>
</evidence>
<reference evidence="2 3" key="2">
    <citation type="submission" date="2018-12" db="EMBL/GenBank/DDBJ databases">
        <title>Nakamurella antarcticus sp. nov., isolated from Antarctica South Shetland Islands soil.</title>
        <authorList>
            <person name="Peng F."/>
        </authorList>
    </citation>
    <scope>NUCLEOTIDE SEQUENCE [LARGE SCALE GENOMIC DNA]</scope>
    <source>
        <strain evidence="2 3">S14-144</strain>
    </source>
</reference>
<dbReference type="AlphaFoldDB" id="A0A3G8ZKV1"/>
<keyword evidence="3" id="KW-1185">Reference proteome</keyword>
<feature type="compositionally biased region" description="Pro residues" evidence="1">
    <location>
        <begin position="56"/>
        <end position="65"/>
    </location>
</feature>
<protein>
    <submittedName>
        <fullName evidence="2">Uncharacterized protein</fullName>
    </submittedName>
</protein>
<feature type="region of interest" description="Disordered" evidence="1">
    <location>
        <begin position="55"/>
        <end position="95"/>
    </location>
</feature>
<proteinExistence type="predicted"/>
<reference evidence="2 3" key="1">
    <citation type="submission" date="2018-11" db="EMBL/GenBank/DDBJ databases">
        <authorList>
            <person name="Da X."/>
        </authorList>
    </citation>
    <scope>NUCLEOTIDE SEQUENCE [LARGE SCALE GENOMIC DNA]</scope>
    <source>
        <strain evidence="2 3">S14-144</strain>
    </source>
</reference>
<dbReference type="KEGG" id="nak:EH165_06625"/>
<dbReference type="Proteomes" id="UP000268084">
    <property type="component" value="Chromosome"/>
</dbReference>
<feature type="compositionally biased region" description="Pro residues" evidence="1">
    <location>
        <begin position="73"/>
        <end position="85"/>
    </location>
</feature>
<sequence>MNTPFSGPAVLGLAELSDAEFVQAVVAALTIRPAYSGVAVRVGALLHSVPVTPDIPQVPAPPPDSPGESSPPNLTPTPLSPPPSPVTAAPVAAPRTQGFDPVELVGSAVTGIPTLDEVQERIQARYSRALGAAELAGEATSAQDYEEKKVQAQQAAQTALDAIRATLHP</sequence>
<organism evidence="2 3">
    <name type="scientific">Nakamurella antarctica</name>
    <dbReference type="NCBI Taxonomy" id="1902245"/>
    <lineage>
        <taxon>Bacteria</taxon>
        <taxon>Bacillati</taxon>
        <taxon>Actinomycetota</taxon>
        <taxon>Actinomycetes</taxon>
        <taxon>Nakamurellales</taxon>
        <taxon>Nakamurellaceae</taxon>
        <taxon>Nakamurella</taxon>
    </lineage>
</organism>